<gene>
    <name evidence="1" type="ORF">D5281_14875</name>
</gene>
<evidence type="ECO:0000313" key="1">
    <source>
        <dbReference type="EMBL" id="NBJ93846.1"/>
    </source>
</evidence>
<protein>
    <submittedName>
        <fullName evidence="1">Uncharacterized protein</fullName>
    </submittedName>
</protein>
<name>A0A9X5BHG1_9FIRM</name>
<comment type="caution">
    <text evidence="1">The sequence shown here is derived from an EMBL/GenBank/DDBJ whole genome shotgun (WGS) entry which is preliminary data.</text>
</comment>
<dbReference type="EMBL" id="QZDT01000025">
    <property type="protein sequence ID" value="NBJ93846.1"/>
    <property type="molecule type" value="Genomic_DNA"/>
</dbReference>
<dbReference type="OrthoDB" id="9878498at2"/>
<accession>A0A9X5BHG1</accession>
<dbReference type="AlphaFoldDB" id="A0A9X5BHG1"/>
<dbReference type="Proteomes" id="UP001154420">
    <property type="component" value="Unassembled WGS sequence"/>
</dbReference>
<reference evidence="1" key="1">
    <citation type="submission" date="2018-09" db="EMBL/GenBank/DDBJ databases">
        <title>Murine metabolic-syndrome-specific gut microbial biobank.</title>
        <authorList>
            <person name="Liu C."/>
        </authorList>
    </citation>
    <scope>NUCLEOTIDE SEQUENCE</scope>
    <source>
        <strain evidence="1">D42-62</strain>
    </source>
</reference>
<dbReference type="RefSeq" id="WP_160560902.1">
    <property type="nucleotide sequence ID" value="NZ_QZDT01000025.1"/>
</dbReference>
<sequence>MEVVNTERNQTNRKEIGMDVIYRTLPNLKTEHQNIISVNYKLSDLHNWMNNQEELNQYLQGLLDGANTNILAINALIELYNGVTIESKDEKNHIVKGVGILYDALPEESKQKVCEDLLNRKKFYEDACLKIMDSFSKAVEVKGDVGEV</sequence>
<proteinExistence type="predicted"/>
<organism evidence="1 2">
    <name type="scientific">Parablautia muri</name>
    <dbReference type="NCBI Taxonomy" id="2320879"/>
    <lineage>
        <taxon>Bacteria</taxon>
        <taxon>Bacillati</taxon>
        <taxon>Bacillota</taxon>
        <taxon>Clostridia</taxon>
        <taxon>Lachnospirales</taxon>
        <taxon>Lachnospiraceae</taxon>
        <taxon>Parablautia</taxon>
    </lineage>
</organism>
<evidence type="ECO:0000313" key="2">
    <source>
        <dbReference type="Proteomes" id="UP001154420"/>
    </source>
</evidence>
<keyword evidence="2" id="KW-1185">Reference proteome</keyword>